<comment type="caution">
    <text evidence="1">The sequence shown here is derived from an EMBL/GenBank/DDBJ whole genome shotgun (WGS) entry which is preliminary data.</text>
</comment>
<protein>
    <submittedName>
        <fullName evidence="1">Uncharacterized protein</fullName>
    </submittedName>
</protein>
<organism evidence="1 2">
    <name type="scientific">Austropuccinia psidii MF-1</name>
    <dbReference type="NCBI Taxonomy" id="1389203"/>
    <lineage>
        <taxon>Eukaryota</taxon>
        <taxon>Fungi</taxon>
        <taxon>Dikarya</taxon>
        <taxon>Basidiomycota</taxon>
        <taxon>Pucciniomycotina</taxon>
        <taxon>Pucciniomycetes</taxon>
        <taxon>Pucciniales</taxon>
        <taxon>Sphaerophragmiaceae</taxon>
        <taxon>Austropuccinia</taxon>
    </lineage>
</organism>
<name>A0A9Q3K6J9_9BASI</name>
<sequence length="184" mass="20093">MLPHLCRLQPLHSCGTLKIYLLCLPQPSSSSPPLTRLMLALRPPDMPPTLPPISTLITPYASTPRRSQSICSRGALSPPYASSSSAITILMLSQCPPKMPPMLLPHLPNLQRHLPSLNSCNTLKMRLQCPPISSLTTPYASAPLPLTILTFLRHPQDMLLMPPLSLILSPPLTILMLRYGGLLA</sequence>
<accession>A0A9Q3K6J9</accession>
<keyword evidence="2" id="KW-1185">Reference proteome</keyword>
<evidence type="ECO:0000313" key="1">
    <source>
        <dbReference type="EMBL" id="MBW0575429.1"/>
    </source>
</evidence>
<dbReference type="EMBL" id="AVOT02096230">
    <property type="protein sequence ID" value="MBW0575429.1"/>
    <property type="molecule type" value="Genomic_DNA"/>
</dbReference>
<reference evidence="1" key="1">
    <citation type="submission" date="2021-03" db="EMBL/GenBank/DDBJ databases">
        <title>Draft genome sequence of rust myrtle Austropuccinia psidii MF-1, a brazilian biotype.</title>
        <authorList>
            <person name="Quecine M.C."/>
            <person name="Pachon D.M.R."/>
            <person name="Bonatelli M.L."/>
            <person name="Correr F.H."/>
            <person name="Franceschini L.M."/>
            <person name="Leite T.F."/>
            <person name="Margarido G.R.A."/>
            <person name="Almeida C.A."/>
            <person name="Ferrarezi J.A."/>
            <person name="Labate C.A."/>
        </authorList>
    </citation>
    <scope>NUCLEOTIDE SEQUENCE</scope>
    <source>
        <strain evidence="1">MF-1</strain>
    </source>
</reference>
<evidence type="ECO:0000313" key="2">
    <source>
        <dbReference type="Proteomes" id="UP000765509"/>
    </source>
</evidence>
<gene>
    <name evidence="1" type="ORF">O181_115144</name>
</gene>
<dbReference type="AlphaFoldDB" id="A0A9Q3K6J9"/>
<dbReference type="Proteomes" id="UP000765509">
    <property type="component" value="Unassembled WGS sequence"/>
</dbReference>
<proteinExistence type="predicted"/>